<accession>A0A0C3QBS5</accession>
<reference evidence="1 2" key="1">
    <citation type="submission" date="2014-04" db="EMBL/GenBank/DDBJ databases">
        <authorList>
            <consortium name="DOE Joint Genome Institute"/>
            <person name="Kuo A."/>
            <person name="Girlanda M."/>
            <person name="Perotto S."/>
            <person name="Kohler A."/>
            <person name="Nagy L.G."/>
            <person name="Floudas D."/>
            <person name="Copeland A."/>
            <person name="Barry K.W."/>
            <person name="Cichocki N."/>
            <person name="Veneault-Fourrey C."/>
            <person name="LaButti K."/>
            <person name="Lindquist E.A."/>
            <person name="Lipzen A."/>
            <person name="Lundell T."/>
            <person name="Morin E."/>
            <person name="Murat C."/>
            <person name="Sun H."/>
            <person name="Tunlid A."/>
            <person name="Henrissat B."/>
            <person name="Grigoriev I.V."/>
            <person name="Hibbett D.S."/>
            <person name="Martin F."/>
            <person name="Nordberg H.P."/>
            <person name="Cantor M.N."/>
            <person name="Hua S.X."/>
        </authorList>
    </citation>
    <scope>NUCLEOTIDE SEQUENCE [LARGE SCALE GENOMIC DNA]</scope>
    <source>
        <strain evidence="1 2">MUT 4182</strain>
    </source>
</reference>
<organism evidence="1 2">
    <name type="scientific">Tulasnella calospora MUT 4182</name>
    <dbReference type="NCBI Taxonomy" id="1051891"/>
    <lineage>
        <taxon>Eukaryota</taxon>
        <taxon>Fungi</taxon>
        <taxon>Dikarya</taxon>
        <taxon>Basidiomycota</taxon>
        <taxon>Agaricomycotina</taxon>
        <taxon>Agaricomycetes</taxon>
        <taxon>Cantharellales</taxon>
        <taxon>Tulasnellaceae</taxon>
        <taxon>Tulasnella</taxon>
    </lineage>
</organism>
<name>A0A0C3QBS5_9AGAM</name>
<proteinExistence type="predicted"/>
<gene>
    <name evidence="1" type="ORF">M407DRAFT_28556</name>
</gene>
<keyword evidence="2" id="KW-1185">Reference proteome</keyword>
<evidence type="ECO:0000313" key="2">
    <source>
        <dbReference type="Proteomes" id="UP000054248"/>
    </source>
</evidence>
<dbReference type="HOGENOM" id="CLU_1994285_0_0_1"/>
<dbReference type="EMBL" id="KN823125">
    <property type="protein sequence ID" value="KIO21844.1"/>
    <property type="molecule type" value="Genomic_DNA"/>
</dbReference>
<evidence type="ECO:0000313" key="1">
    <source>
        <dbReference type="EMBL" id="KIO21844.1"/>
    </source>
</evidence>
<reference evidence="2" key="2">
    <citation type="submission" date="2015-01" db="EMBL/GenBank/DDBJ databases">
        <title>Evolutionary Origins and Diversification of the Mycorrhizal Mutualists.</title>
        <authorList>
            <consortium name="DOE Joint Genome Institute"/>
            <consortium name="Mycorrhizal Genomics Consortium"/>
            <person name="Kohler A."/>
            <person name="Kuo A."/>
            <person name="Nagy L.G."/>
            <person name="Floudas D."/>
            <person name="Copeland A."/>
            <person name="Barry K.W."/>
            <person name="Cichocki N."/>
            <person name="Veneault-Fourrey C."/>
            <person name="LaButti K."/>
            <person name="Lindquist E.A."/>
            <person name="Lipzen A."/>
            <person name="Lundell T."/>
            <person name="Morin E."/>
            <person name="Murat C."/>
            <person name="Riley R."/>
            <person name="Ohm R."/>
            <person name="Sun H."/>
            <person name="Tunlid A."/>
            <person name="Henrissat B."/>
            <person name="Grigoriev I.V."/>
            <person name="Hibbett D.S."/>
            <person name="Martin F."/>
        </authorList>
    </citation>
    <scope>NUCLEOTIDE SEQUENCE [LARGE SCALE GENOMIC DNA]</scope>
    <source>
        <strain evidence="2">MUT 4182</strain>
    </source>
</reference>
<sequence length="125" mass="14037">MFNTPTLDNLAEAEESIKETVKALKSDFAIFCGIVTPLWFSILQSLVERERLRPILYDLAAEELKMEARLNTRYCCNCPPDCPHGRGFVPPSEVTRTALDAWMAFGNDLGLDGEALSRTLQTAWL</sequence>
<dbReference type="Proteomes" id="UP000054248">
    <property type="component" value="Unassembled WGS sequence"/>
</dbReference>
<protein>
    <submittedName>
        <fullName evidence="1">Uncharacterized protein</fullName>
    </submittedName>
</protein>
<dbReference type="AlphaFoldDB" id="A0A0C3QBS5"/>